<keyword evidence="1" id="KW-0614">Plasmid</keyword>
<organism evidence="1 2">
    <name type="scientific">Bacillus halotolerans</name>
    <dbReference type="NCBI Taxonomy" id="260554"/>
    <lineage>
        <taxon>Bacteria</taxon>
        <taxon>Bacillati</taxon>
        <taxon>Bacillota</taxon>
        <taxon>Bacilli</taxon>
        <taxon>Bacillales</taxon>
        <taxon>Bacillaceae</taxon>
        <taxon>Bacillus</taxon>
    </lineage>
</organism>
<sequence>MPKNFNHRIDDNIISLQHTANQPVAITNYSIGIDLVIAVGSALVSYAVSEVLSEYSSMDPVDVSDQTLDQIAHMIRAIVEDDTRREYESLISASVDKFRIYKESSNPQNDIYLLQNIIVENLNSMAVLRELGPGGILAWMMAVQNIMAAQLILDEPNNDSIKKTASYYIPIAMEYLDEAILHNRNRVSDQCSDCTKEIRNGAEYWECCYFMDGEKYCKEYRSKGRSRDRCHDAAREAQEQVVSQGDLLIFNPIKIIIGQWEEIANS</sequence>
<dbReference type="Proteomes" id="UP001164713">
    <property type="component" value="Plasmid unnamed"/>
</dbReference>
<dbReference type="EMBL" id="CP114067">
    <property type="protein sequence ID" value="WAT23627.1"/>
    <property type="molecule type" value="Genomic_DNA"/>
</dbReference>
<protein>
    <submittedName>
        <fullName evidence="1">Uncharacterized protein</fullName>
    </submittedName>
</protein>
<dbReference type="RefSeq" id="WP_269108411.1">
    <property type="nucleotide sequence ID" value="NZ_CP114067.1"/>
</dbReference>
<gene>
    <name evidence="1" type="ORF">O0R52_21765</name>
</gene>
<reference evidence="1" key="1">
    <citation type="submission" date="2022-12" db="EMBL/GenBank/DDBJ databases">
        <title>Genomic of Bacillus halotolerans.</title>
        <authorList>
            <person name="Xu G."/>
            <person name="Ding Y."/>
        </authorList>
    </citation>
    <scope>NUCLEOTIDE SEQUENCE</scope>
    <source>
        <strain evidence="1">B13</strain>
        <plasmid evidence="1">unnamed</plasmid>
    </source>
</reference>
<keyword evidence="2" id="KW-1185">Reference proteome</keyword>
<accession>A0ABY7I6N3</accession>
<proteinExistence type="predicted"/>
<name>A0ABY7I6N3_9BACI</name>
<geneLocation type="plasmid" evidence="1 2">
    <name>unnamed</name>
</geneLocation>
<evidence type="ECO:0000313" key="1">
    <source>
        <dbReference type="EMBL" id="WAT23627.1"/>
    </source>
</evidence>
<evidence type="ECO:0000313" key="2">
    <source>
        <dbReference type="Proteomes" id="UP001164713"/>
    </source>
</evidence>